<accession>A0A0A9G7R9</accession>
<proteinExistence type="predicted"/>
<name>A0A0A9G7R9_ARUDO</name>
<feature type="compositionally biased region" description="Polar residues" evidence="1">
    <location>
        <begin position="415"/>
        <end position="430"/>
    </location>
</feature>
<protein>
    <submittedName>
        <fullName evidence="2">Uncharacterized protein</fullName>
    </submittedName>
</protein>
<evidence type="ECO:0000256" key="1">
    <source>
        <dbReference type="SAM" id="MobiDB-lite"/>
    </source>
</evidence>
<feature type="region of interest" description="Disordered" evidence="1">
    <location>
        <begin position="414"/>
        <end position="450"/>
    </location>
</feature>
<reference evidence="2" key="1">
    <citation type="submission" date="2014-09" db="EMBL/GenBank/DDBJ databases">
        <authorList>
            <person name="Magalhaes I.L.F."/>
            <person name="Oliveira U."/>
            <person name="Santos F.R."/>
            <person name="Vidigal T.H.D.A."/>
            <person name="Brescovit A.D."/>
            <person name="Santos A.J."/>
        </authorList>
    </citation>
    <scope>NUCLEOTIDE SEQUENCE</scope>
    <source>
        <tissue evidence="2">Shoot tissue taken approximately 20 cm above the soil surface</tissue>
    </source>
</reference>
<feature type="compositionally biased region" description="Basic and acidic residues" evidence="1">
    <location>
        <begin position="367"/>
        <end position="380"/>
    </location>
</feature>
<dbReference type="EMBL" id="GBRH01176806">
    <property type="protein sequence ID" value="JAE21090.1"/>
    <property type="molecule type" value="Transcribed_RNA"/>
</dbReference>
<feature type="region of interest" description="Disordered" evidence="1">
    <location>
        <begin position="79"/>
        <end position="99"/>
    </location>
</feature>
<evidence type="ECO:0000313" key="2">
    <source>
        <dbReference type="EMBL" id="JAE21090.1"/>
    </source>
</evidence>
<sequence>MKESLIDIDVYITAKMEKAKQIMQSDVPTGMGVASVKSATICSNIVDPTQATVAKMEQVSDGHVEGNTILQLDQMRRIQPTGGTPELAPPTAGDSTNNQDEDVYPQEYPLDAPMAGVNRRDIISTPVEDAMTEIMNTSAEDATLEDISDSKVKNGYASIENIEVRETVGPTDNIKVYEKATAELQECATAPSINGQGTVCKPSVGPEVYMILGVSLLNEQLQKITGASENAGTIEGIVDTRTGDITGQGMMGQPFSATGLGETLNMSMNKLSTMQGDAEPPSGFELEEPAAAVPVRNELQGAVQTQPENNVAVQKPIFRENVKDPVENGSLNTEVMQKPAEDFLITIIEERTQRCVKPFTGEATDTILREESTGDEDRGNPDPNEISKRRKLKIPSHENSEVCSTIEATKLVGNAKTQNKTHQNASNASGQLIAFTRRKRKHLCNSRPDP</sequence>
<reference evidence="2" key="2">
    <citation type="journal article" date="2015" name="Data Brief">
        <title>Shoot transcriptome of the giant reed, Arundo donax.</title>
        <authorList>
            <person name="Barrero R.A."/>
            <person name="Guerrero F.D."/>
            <person name="Moolhuijzen P."/>
            <person name="Goolsby J.A."/>
            <person name="Tidwell J."/>
            <person name="Bellgard S.E."/>
            <person name="Bellgard M.I."/>
        </authorList>
    </citation>
    <scope>NUCLEOTIDE SEQUENCE</scope>
    <source>
        <tissue evidence="2">Shoot tissue taken approximately 20 cm above the soil surface</tissue>
    </source>
</reference>
<dbReference type="AlphaFoldDB" id="A0A0A9G7R9"/>
<feature type="region of interest" description="Disordered" evidence="1">
    <location>
        <begin position="363"/>
        <end position="401"/>
    </location>
</feature>
<organism evidence="2">
    <name type="scientific">Arundo donax</name>
    <name type="common">Giant reed</name>
    <name type="synonym">Donax arundinaceus</name>
    <dbReference type="NCBI Taxonomy" id="35708"/>
    <lineage>
        <taxon>Eukaryota</taxon>
        <taxon>Viridiplantae</taxon>
        <taxon>Streptophyta</taxon>
        <taxon>Embryophyta</taxon>
        <taxon>Tracheophyta</taxon>
        <taxon>Spermatophyta</taxon>
        <taxon>Magnoliopsida</taxon>
        <taxon>Liliopsida</taxon>
        <taxon>Poales</taxon>
        <taxon>Poaceae</taxon>
        <taxon>PACMAD clade</taxon>
        <taxon>Arundinoideae</taxon>
        <taxon>Arundineae</taxon>
        <taxon>Arundo</taxon>
    </lineage>
</organism>